<name>A0A9D5JU04_9BACT</name>
<dbReference type="Pfam" id="PF07228">
    <property type="entry name" value="SpoIIE"/>
    <property type="match status" value="1"/>
</dbReference>
<dbReference type="PANTHER" id="PTHR43156">
    <property type="entry name" value="STAGE II SPORULATION PROTEIN E-RELATED"/>
    <property type="match status" value="1"/>
</dbReference>
<dbReference type="SMART" id="SM00331">
    <property type="entry name" value="PP2C_SIG"/>
    <property type="match status" value="1"/>
</dbReference>
<gene>
    <name evidence="3" type="ORF">GF339_06480</name>
</gene>
<dbReference type="Proteomes" id="UP000649604">
    <property type="component" value="Unassembled WGS sequence"/>
</dbReference>
<proteinExistence type="predicted"/>
<evidence type="ECO:0000313" key="4">
    <source>
        <dbReference type="Proteomes" id="UP000649604"/>
    </source>
</evidence>
<protein>
    <submittedName>
        <fullName evidence="3">SpoIIE family protein phosphatase</fullName>
    </submittedName>
</protein>
<dbReference type="InterPro" id="IPR052016">
    <property type="entry name" value="Bact_Sigma-Reg"/>
</dbReference>
<evidence type="ECO:0000259" key="2">
    <source>
        <dbReference type="SMART" id="SM00331"/>
    </source>
</evidence>
<keyword evidence="1" id="KW-0378">Hydrolase</keyword>
<dbReference type="EMBL" id="WJJP01000202">
    <property type="protein sequence ID" value="MBD3324212.1"/>
    <property type="molecule type" value="Genomic_DNA"/>
</dbReference>
<dbReference type="SUPFAM" id="SSF81606">
    <property type="entry name" value="PP2C-like"/>
    <property type="match status" value="1"/>
</dbReference>
<feature type="non-terminal residue" evidence="3">
    <location>
        <position position="1"/>
    </location>
</feature>
<organism evidence="3 4">
    <name type="scientific">candidate division KSB3 bacterium</name>
    <dbReference type="NCBI Taxonomy" id="2044937"/>
    <lineage>
        <taxon>Bacteria</taxon>
        <taxon>candidate division KSB3</taxon>
    </lineage>
</organism>
<dbReference type="InterPro" id="IPR001932">
    <property type="entry name" value="PPM-type_phosphatase-like_dom"/>
</dbReference>
<accession>A0A9D5JU04</accession>
<dbReference type="GO" id="GO:0016791">
    <property type="term" value="F:phosphatase activity"/>
    <property type="evidence" value="ECO:0007669"/>
    <property type="project" value="TreeGrafter"/>
</dbReference>
<dbReference type="PANTHER" id="PTHR43156:SF2">
    <property type="entry name" value="STAGE II SPORULATION PROTEIN E"/>
    <property type="match status" value="1"/>
</dbReference>
<dbReference type="AlphaFoldDB" id="A0A9D5JU04"/>
<dbReference type="Gene3D" id="3.60.40.10">
    <property type="entry name" value="PPM-type phosphatase domain"/>
    <property type="match status" value="1"/>
</dbReference>
<feature type="domain" description="PPM-type phosphatase" evidence="2">
    <location>
        <begin position="1"/>
        <end position="161"/>
    </location>
</feature>
<dbReference type="InterPro" id="IPR036457">
    <property type="entry name" value="PPM-type-like_dom_sf"/>
</dbReference>
<comment type="caution">
    <text evidence="3">The sequence shown here is derived from an EMBL/GenBank/DDBJ whole genome shotgun (WGS) entry which is preliminary data.</text>
</comment>
<evidence type="ECO:0000313" key="3">
    <source>
        <dbReference type="EMBL" id="MBD3324212.1"/>
    </source>
</evidence>
<sequence>QIRIEATTDVREILASLNHLVRGQATNQYMTLFLGVIYVQAQTITYCNAGHNFPYVLSVRDHSLHYLENSSLPLGFVHHDPLPPSVYHFHEEDILFFYTDGVVEAMNEEGELYGYPRLEQLLLSHSNDDLLTIHLKILEHLESFCRETPQDDDMTLILMHKPRQKSLIAC</sequence>
<evidence type="ECO:0000256" key="1">
    <source>
        <dbReference type="ARBA" id="ARBA00022801"/>
    </source>
</evidence>
<reference evidence="3" key="1">
    <citation type="submission" date="2019-11" db="EMBL/GenBank/DDBJ databases">
        <title>Microbial mats filling the niche in hypersaline microbial mats.</title>
        <authorList>
            <person name="Wong H.L."/>
            <person name="Macleod F.I."/>
            <person name="White R.A. III"/>
            <person name="Burns B.P."/>
        </authorList>
    </citation>
    <scope>NUCLEOTIDE SEQUENCE</scope>
    <source>
        <strain evidence="3">Rbin_158</strain>
    </source>
</reference>